<name>A0A9Y1BIP5_9ARCH</name>
<evidence type="ECO:0000256" key="7">
    <source>
        <dbReference type="ARBA" id="ARBA00048743"/>
    </source>
</evidence>
<dbReference type="EC" id="2.7.4.9" evidence="8"/>
<dbReference type="Proteomes" id="UP001201020">
    <property type="component" value="Chromosome"/>
</dbReference>
<dbReference type="PANTHER" id="PTHR10344">
    <property type="entry name" value="THYMIDYLATE KINASE"/>
    <property type="match status" value="1"/>
</dbReference>
<gene>
    <name evidence="8 10" type="primary">tmk</name>
    <name evidence="10" type="ORF">K9W45_06890</name>
</gene>
<evidence type="ECO:0000256" key="6">
    <source>
        <dbReference type="ARBA" id="ARBA00022840"/>
    </source>
</evidence>
<keyword evidence="4 8" id="KW-0547">Nucleotide-binding</keyword>
<reference evidence="10" key="1">
    <citation type="journal article" date="2022" name="Nat. Microbiol.">
        <title>Unique mobile elements and scalable gene flow at the prokaryote-eukaryote boundary revealed by circularized Asgard archaea genomes.</title>
        <authorList>
            <person name="Wu F."/>
            <person name="Speth D.R."/>
            <person name="Philosof A."/>
            <person name="Cremiere A."/>
            <person name="Narayanan A."/>
            <person name="Barco R.A."/>
            <person name="Connon S.A."/>
            <person name="Amend J.P."/>
            <person name="Antoshechkin I.A."/>
            <person name="Orphan V.J."/>
        </authorList>
    </citation>
    <scope>NUCLEOTIDE SEQUENCE</scope>
    <source>
        <strain evidence="10">PM71</strain>
    </source>
</reference>
<evidence type="ECO:0000256" key="2">
    <source>
        <dbReference type="ARBA" id="ARBA00022679"/>
    </source>
</evidence>
<dbReference type="GO" id="GO:0006233">
    <property type="term" value="P:dTDP biosynthetic process"/>
    <property type="evidence" value="ECO:0007669"/>
    <property type="project" value="InterPro"/>
</dbReference>
<keyword evidence="3 8" id="KW-0545">Nucleotide biosynthesis</keyword>
<evidence type="ECO:0000256" key="4">
    <source>
        <dbReference type="ARBA" id="ARBA00022741"/>
    </source>
</evidence>
<dbReference type="InterPro" id="IPR027417">
    <property type="entry name" value="P-loop_NTPase"/>
</dbReference>
<dbReference type="AlphaFoldDB" id="A0A9Y1BIP5"/>
<dbReference type="Pfam" id="PF02223">
    <property type="entry name" value="Thymidylate_kin"/>
    <property type="match status" value="1"/>
</dbReference>
<evidence type="ECO:0000256" key="3">
    <source>
        <dbReference type="ARBA" id="ARBA00022727"/>
    </source>
</evidence>
<evidence type="ECO:0000256" key="1">
    <source>
        <dbReference type="ARBA" id="ARBA00009776"/>
    </source>
</evidence>
<comment type="similarity">
    <text evidence="1 8">Belongs to the thymidylate kinase family.</text>
</comment>
<evidence type="ECO:0000259" key="9">
    <source>
        <dbReference type="Pfam" id="PF02223"/>
    </source>
</evidence>
<feature type="binding site" evidence="8">
    <location>
        <begin position="16"/>
        <end position="23"/>
    </location>
    <ligand>
        <name>ATP</name>
        <dbReference type="ChEBI" id="CHEBI:30616"/>
    </ligand>
</feature>
<sequence>MTSRTSTNGLFLVIEGIDGVGKTTQAKKLVEFLKSKKIKAEYTTEPTHWSIYGKKLRESFFAPERLSVEEEFRLFLEDRKEHIAKEVLPLIEQETIVVCDRYYFSSAAYQGSRGLDWKYILEENMKVVPPPDITFLIDIPVEKAIDRISNGRAGKINTFEKRENLIKVRKIYHKIAQEFSDLIVVIDGTDSIEAVHELIIKNLKPKLLEKNLI</sequence>
<dbReference type="GO" id="GO:0005524">
    <property type="term" value="F:ATP binding"/>
    <property type="evidence" value="ECO:0007669"/>
    <property type="project" value="UniProtKB-UniRule"/>
</dbReference>
<dbReference type="SUPFAM" id="SSF52540">
    <property type="entry name" value="P-loop containing nucleoside triphosphate hydrolases"/>
    <property type="match status" value="1"/>
</dbReference>
<evidence type="ECO:0000313" key="10">
    <source>
        <dbReference type="EMBL" id="UJG39590.1"/>
    </source>
</evidence>
<dbReference type="GO" id="GO:0005737">
    <property type="term" value="C:cytoplasm"/>
    <property type="evidence" value="ECO:0007669"/>
    <property type="project" value="TreeGrafter"/>
</dbReference>
<proteinExistence type="inferred from homology"/>
<protein>
    <recommendedName>
        <fullName evidence="8">Probable thymidylate kinase</fullName>
        <ecNumber evidence="8">2.7.4.9</ecNumber>
    </recommendedName>
    <alternativeName>
        <fullName evidence="8">dTMP kinase</fullName>
    </alternativeName>
</protein>
<keyword evidence="5 8" id="KW-0418">Kinase</keyword>
<dbReference type="EMBL" id="CP084166">
    <property type="protein sequence ID" value="UJG39590.1"/>
    <property type="molecule type" value="Genomic_DNA"/>
</dbReference>
<dbReference type="InterPro" id="IPR039430">
    <property type="entry name" value="Thymidylate_kin-like_dom"/>
</dbReference>
<dbReference type="GO" id="GO:0006235">
    <property type="term" value="P:dTTP biosynthetic process"/>
    <property type="evidence" value="ECO:0007669"/>
    <property type="project" value="UniProtKB-UniRule"/>
</dbReference>
<keyword evidence="2 8" id="KW-0808">Transferase</keyword>
<evidence type="ECO:0000256" key="5">
    <source>
        <dbReference type="ARBA" id="ARBA00022777"/>
    </source>
</evidence>
<dbReference type="PROSITE" id="PS01331">
    <property type="entry name" value="THYMIDYLATE_KINASE"/>
    <property type="match status" value="1"/>
</dbReference>
<organism evidence="10">
    <name type="scientific">Candidatus Heimdallarchaeum aukensis</name>
    <dbReference type="NCBI Taxonomy" id="2876573"/>
    <lineage>
        <taxon>Archaea</taxon>
        <taxon>Promethearchaeati</taxon>
        <taxon>Candidatus Heimdallarchaeota</taxon>
        <taxon>Candidatus Heimdallarchaeia (ex Rinke et al. 2021) (nom. nud.)</taxon>
        <taxon>Candidatus Heimdallarchaeales</taxon>
        <taxon>Candidatus Heimdallarchaeaceae</taxon>
        <taxon>Candidatus Heimdallarchaeum</taxon>
    </lineage>
</organism>
<dbReference type="InterPro" id="IPR018094">
    <property type="entry name" value="Thymidylate_kinase"/>
</dbReference>
<accession>A0A9Y1BIP5</accession>
<dbReference type="GO" id="GO:0006227">
    <property type="term" value="P:dUDP biosynthetic process"/>
    <property type="evidence" value="ECO:0007669"/>
    <property type="project" value="TreeGrafter"/>
</dbReference>
<keyword evidence="6 8" id="KW-0067">ATP-binding</keyword>
<dbReference type="Gene3D" id="3.40.50.300">
    <property type="entry name" value="P-loop containing nucleotide triphosphate hydrolases"/>
    <property type="match status" value="1"/>
</dbReference>
<feature type="domain" description="Thymidylate kinase-like" evidence="9">
    <location>
        <begin position="14"/>
        <end position="199"/>
    </location>
</feature>
<dbReference type="InterPro" id="IPR018095">
    <property type="entry name" value="Thymidylate_kin_CS"/>
</dbReference>
<dbReference type="GO" id="GO:0004798">
    <property type="term" value="F:dTMP kinase activity"/>
    <property type="evidence" value="ECO:0007669"/>
    <property type="project" value="UniProtKB-UniRule"/>
</dbReference>
<dbReference type="CDD" id="cd01672">
    <property type="entry name" value="TMPK"/>
    <property type="match status" value="1"/>
</dbReference>
<comment type="catalytic activity">
    <reaction evidence="7 8">
        <text>dTMP + ATP = dTDP + ADP</text>
        <dbReference type="Rhea" id="RHEA:13517"/>
        <dbReference type="ChEBI" id="CHEBI:30616"/>
        <dbReference type="ChEBI" id="CHEBI:58369"/>
        <dbReference type="ChEBI" id="CHEBI:63528"/>
        <dbReference type="ChEBI" id="CHEBI:456216"/>
        <dbReference type="EC" id="2.7.4.9"/>
    </reaction>
</comment>
<evidence type="ECO:0000256" key="8">
    <source>
        <dbReference type="HAMAP-Rule" id="MF_00165"/>
    </source>
</evidence>
<dbReference type="PANTHER" id="PTHR10344:SF4">
    <property type="entry name" value="UMP-CMP KINASE 2, MITOCHONDRIAL"/>
    <property type="match status" value="1"/>
</dbReference>
<dbReference type="HAMAP" id="MF_00165">
    <property type="entry name" value="Thymidylate_kinase"/>
    <property type="match status" value="1"/>
</dbReference>
<dbReference type="NCBIfam" id="TIGR00041">
    <property type="entry name" value="DTMP_kinase"/>
    <property type="match status" value="1"/>
</dbReference>